<gene>
    <name evidence="1" type="ORF">NSJP_0384</name>
</gene>
<organism evidence="1 2">
    <name type="scientific">Nitrospira japonica</name>
    <dbReference type="NCBI Taxonomy" id="1325564"/>
    <lineage>
        <taxon>Bacteria</taxon>
        <taxon>Pseudomonadati</taxon>
        <taxon>Nitrospirota</taxon>
        <taxon>Nitrospiria</taxon>
        <taxon>Nitrospirales</taxon>
        <taxon>Nitrospiraceae</taxon>
        <taxon>Nitrospira</taxon>
    </lineage>
</organism>
<keyword evidence="2" id="KW-1185">Reference proteome</keyword>
<dbReference type="EMBL" id="LT828648">
    <property type="protein sequence ID" value="SLM46556.1"/>
    <property type="molecule type" value="Genomic_DNA"/>
</dbReference>
<evidence type="ECO:0000313" key="2">
    <source>
        <dbReference type="Proteomes" id="UP000192042"/>
    </source>
</evidence>
<evidence type="ECO:0000313" key="1">
    <source>
        <dbReference type="EMBL" id="SLM46556.1"/>
    </source>
</evidence>
<dbReference type="Proteomes" id="UP000192042">
    <property type="component" value="Chromosome I"/>
</dbReference>
<accession>A0A1W1I0N1</accession>
<protein>
    <submittedName>
        <fullName evidence="1">Uncharacterized protein</fullName>
    </submittedName>
</protein>
<name>A0A1W1I0N1_9BACT</name>
<dbReference type="KEGG" id="nja:NSJP_0384"/>
<dbReference type="AlphaFoldDB" id="A0A1W1I0N1"/>
<reference evidence="1 2" key="1">
    <citation type="submission" date="2017-03" db="EMBL/GenBank/DDBJ databases">
        <authorList>
            <person name="Afonso C.L."/>
            <person name="Miller P.J."/>
            <person name="Scott M.A."/>
            <person name="Spackman E."/>
            <person name="Goraichik I."/>
            <person name="Dimitrov K.M."/>
            <person name="Suarez D.L."/>
            <person name="Swayne D.E."/>
        </authorList>
    </citation>
    <scope>NUCLEOTIDE SEQUENCE [LARGE SCALE GENOMIC DNA]</scope>
    <source>
        <strain evidence="1">Genome sequencing of Nitrospira japonica strain NJ11</strain>
    </source>
</reference>
<dbReference type="STRING" id="1325564.NSJP_0384"/>
<sequence length="38" mass="4030">MKAVVQGSGTSGTESSHVPPCEKVVLTIHPVLLRQVFP</sequence>
<proteinExistence type="predicted"/>